<dbReference type="RefSeq" id="WP_311607185.1">
    <property type="nucleotide sequence ID" value="NZ_JAVRFI010000001.1"/>
</dbReference>
<reference evidence="1" key="1">
    <citation type="submission" date="2024-05" db="EMBL/GenBank/DDBJ databases">
        <title>30 novel species of actinomycetes from the DSMZ collection.</title>
        <authorList>
            <person name="Nouioui I."/>
        </authorList>
    </citation>
    <scope>NUCLEOTIDE SEQUENCE</scope>
    <source>
        <strain evidence="1">DSM 40473</strain>
    </source>
</reference>
<protein>
    <recommendedName>
        <fullName evidence="3">Transcriptional regulator</fullName>
    </recommendedName>
</protein>
<gene>
    <name evidence="1" type="ORF">RM609_01465</name>
</gene>
<accession>A0ABU2SFP6</accession>
<evidence type="ECO:0008006" key="3">
    <source>
        <dbReference type="Google" id="ProtNLM"/>
    </source>
</evidence>
<keyword evidence="2" id="KW-1185">Reference proteome</keyword>
<sequence length="476" mass="51753">MRGSVWARRRRISRIPRLAITKRTPNTQLKALIDEKRLPYETVAHMVRLVAAESGESLRTNRSTVEHWISGSRPAGNTPRYLAEALSRLLGRLVTVDHLGLSACGGEDDSIGLSLGPDPVETVTLIGKADVNRRRFLAASACSVAAAALPLEYVRDMAGRAAAARSGAIAGDAEVAAVRDMVQVFTAMDELHGGQHGRSALVQYLMSDVATLCRGRFRNDDARRQMLSAAASGVHLAGWKSYDAGEQGLAQRYYLQSYALATESGVPGHDGFVMRTMSQQGMKIHRAEHCLALAETGLDRVKGHVDPATEALFHITQAHALAKTGQRQQAVRAVERVRARLDAAKGDPTPFWARAWGPVEATVRSRTAKVFATLGDPHNAAQQYAMAAASRPPGTYARIIALDLVAQAELQAGQGAIEQACTTWGRAMDHMDGVASVRTRKAVKNMRRDLTRFRARGLRCAADLDERARDFLTAHR</sequence>
<organism evidence="1 2">
    <name type="scientific">Streptomyces hesseae</name>
    <dbReference type="NCBI Taxonomy" id="3075519"/>
    <lineage>
        <taxon>Bacteria</taxon>
        <taxon>Bacillati</taxon>
        <taxon>Actinomycetota</taxon>
        <taxon>Actinomycetes</taxon>
        <taxon>Kitasatosporales</taxon>
        <taxon>Streptomycetaceae</taxon>
        <taxon>Streptomyces</taxon>
    </lineage>
</organism>
<proteinExistence type="predicted"/>
<name>A0ABU2SFP6_9ACTN</name>
<dbReference type="EMBL" id="JAVRFI010000001">
    <property type="protein sequence ID" value="MDT0447775.1"/>
    <property type="molecule type" value="Genomic_DNA"/>
</dbReference>
<evidence type="ECO:0000313" key="2">
    <source>
        <dbReference type="Proteomes" id="UP001180531"/>
    </source>
</evidence>
<evidence type="ECO:0000313" key="1">
    <source>
        <dbReference type="EMBL" id="MDT0447775.1"/>
    </source>
</evidence>
<dbReference type="Proteomes" id="UP001180531">
    <property type="component" value="Unassembled WGS sequence"/>
</dbReference>
<comment type="caution">
    <text evidence="1">The sequence shown here is derived from an EMBL/GenBank/DDBJ whole genome shotgun (WGS) entry which is preliminary data.</text>
</comment>